<accession>E9HD71</accession>
<dbReference type="HOGENOM" id="CLU_2335705_0_0_1"/>
<reference evidence="1 2" key="1">
    <citation type="journal article" date="2011" name="Science">
        <title>The ecoresponsive genome of Daphnia pulex.</title>
        <authorList>
            <person name="Colbourne J.K."/>
            <person name="Pfrender M.E."/>
            <person name="Gilbert D."/>
            <person name="Thomas W.K."/>
            <person name="Tucker A."/>
            <person name="Oakley T.H."/>
            <person name="Tokishita S."/>
            <person name="Aerts A."/>
            <person name="Arnold G.J."/>
            <person name="Basu M.K."/>
            <person name="Bauer D.J."/>
            <person name="Caceres C.E."/>
            <person name="Carmel L."/>
            <person name="Casola C."/>
            <person name="Choi J.H."/>
            <person name="Detter J.C."/>
            <person name="Dong Q."/>
            <person name="Dusheyko S."/>
            <person name="Eads B.D."/>
            <person name="Frohlich T."/>
            <person name="Geiler-Samerotte K.A."/>
            <person name="Gerlach D."/>
            <person name="Hatcher P."/>
            <person name="Jogdeo S."/>
            <person name="Krijgsveld J."/>
            <person name="Kriventseva E.V."/>
            <person name="Kultz D."/>
            <person name="Laforsch C."/>
            <person name="Lindquist E."/>
            <person name="Lopez J."/>
            <person name="Manak J.R."/>
            <person name="Muller J."/>
            <person name="Pangilinan J."/>
            <person name="Patwardhan R.P."/>
            <person name="Pitluck S."/>
            <person name="Pritham E.J."/>
            <person name="Rechtsteiner A."/>
            <person name="Rho M."/>
            <person name="Rogozin I.B."/>
            <person name="Sakarya O."/>
            <person name="Salamov A."/>
            <person name="Schaack S."/>
            <person name="Shapiro H."/>
            <person name="Shiga Y."/>
            <person name="Skalitzky C."/>
            <person name="Smith Z."/>
            <person name="Souvorov A."/>
            <person name="Sung W."/>
            <person name="Tang Z."/>
            <person name="Tsuchiya D."/>
            <person name="Tu H."/>
            <person name="Vos H."/>
            <person name="Wang M."/>
            <person name="Wolf Y.I."/>
            <person name="Yamagata H."/>
            <person name="Yamada T."/>
            <person name="Ye Y."/>
            <person name="Shaw J.R."/>
            <person name="Andrews J."/>
            <person name="Crease T.J."/>
            <person name="Tang H."/>
            <person name="Lucas S.M."/>
            <person name="Robertson H.M."/>
            <person name="Bork P."/>
            <person name="Koonin E.V."/>
            <person name="Zdobnov E.M."/>
            <person name="Grigoriev I.V."/>
            <person name="Lynch M."/>
            <person name="Boore J.L."/>
        </authorList>
    </citation>
    <scope>NUCLEOTIDE SEQUENCE [LARGE SCALE GENOMIC DNA]</scope>
</reference>
<evidence type="ECO:0000313" key="1">
    <source>
        <dbReference type="EMBL" id="EFX70315.1"/>
    </source>
</evidence>
<organism evidence="1 2">
    <name type="scientific">Daphnia pulex</name>
    <name type="common">Water flea</name>
    <dbReference type="NCBI Taxonomy" id="6669"/>
    <lineage>
        <taxon>Eukaryota</taxon>
        <taxon>Metazoa</taxon>
        <taxon>Ecdysozoa</taxon>
        <taxon>Arthropoda</taxon>
        <taxon>Crustacea</taxon>
        <taxon>Branchiopoda</taxon>
        <taxon>Diplostraca</taxon>
        <taxon>Cladocera</taxon>
        <taxon>Anomopoda</taxon>
        <taxon>Daphniidae</taxon>
        <taxon>Daphnia</taxon>
    </lineage>
</organism>
<gene>
    <name evidence="1" type="ORF">DAPPUDRAFT_257256</name>
</gene>
<protein>
    <submittedName>
        <fullName evidence="1">Uncharacterized protein</fullName>
    </submittedName>
</protein>
<name>E9HD71_DAPPU</name>
<evidence type="ECO:0000313" key="2">
    <source>
        <dbReference type="Proteomes" id="UP000000305"/>
    </source>
</evidence>
<proteinExistence type="predicted"/>
<sequence length="98" mass="11263">MWNHVQYANLSFFEGNCSSEESNTGSMVSRSVVSALNDLPMLPHSDRRTTQRKENLRWSSTVGALEFYCRWGSTVGGVLRSPYRWFTGSAFRFKPNYI</sequence>
<dbReference type="AlphaFoldDB" id="E9HD71"/>
<dbReference type="InParanoid" id="E9HD71"/>
<keyword evidence="2" id="KW-1185">Reference proteome</keyword>
<dbReference type="Proteomes" id="UP000000305">
    <property type="component" value="Unassembled WGS sequence"/>
</dbReference>
<dbReference type="EMBL" id="GL732622">
    <property type="protein sequence ID" value="EFX70315.1"/>
    <property type="molecule type" value="Genomic_DNA"/>
</dbReference>
<dbReference type="KEGG" id="dpx:DAPPUDRAFT_257256"/>